<dbReference type="RefSeq" id="WP_004465754.1">
    <property type="nucleotide sequence ID" value="NZ_AHON02000050.1"/>
</dbReference>
<keyword evidence="6" id="KW-0489">Methyltransferase</keyword>
<evidence type="ECO:0000256" key="4">
    <source>
        <dbReference type="ARBA" id="ARBA00013346"/>
    </source>
</evidence>
<dbReference type="GO" id="GO:0004719">
    <property type="term" value="F:protein-L-isoaspartate (D-aspartate) O-methyltransferase activity"/>
    <property type="evidence" value="ECO:0007669"/>
    <property type="project" value="UniProtKB-EC"/>
</dbReference>
<dbReference type="Gene3D" id="3.40.50.150">
    <property type="entry name" value="Vaccinia Virus protein VP39"/>
    <property type="match status" value="1"/>
</dbReference>
<comment type="subcellular location">
    <subcellularLocation>
        <location evidence="1">Cytoplasm</location>
    </subcellularLocation>
</comment>
<evidence type="ECO:0000256" key="2">
    <source>
        <dbReference type="ARBA" id="ARBA00005369"/>
    </source>
</evidence>
<sequence length="221" mass="25318">MFFSSKICNPILREKERTNMVDFQIVSRGIRNKEVLSAMRSIPRECFVPDSHVSQAYDDKPLPIGCRQTISQPFMVAWMSLLLEIRKGDRIFEIGTGSGYQSAVLIFLGADLFSVEFFESLHKIAIQNLEFWNPGCTRTNRFVVGNATQVLKPELQFDKMISCAALPALPDTESSYFHSLVQGGIFIFPMGKKKQFLITAKRNRNDWFFETKCEVRFVPLL</sequence>
<organism evidence="12 13">
    <name type="scientific">Leptospira santarosai str. MOR084</name>
    <dbReference type="NCBI Taxonomy" id="1049984"/>
    <lineage>
        <taxon>Bacteria</taxon>
        <taxon>Pseudomonadati</taxon>
        <taxon>Spirochaetota</taxon>
        <taxon>Spirochaetia</taxon>
        <taxon>Leptospirales</taxon>
        <taxon>Leptospiraceae</taxon>
        <taxon>Leptospira</taxon>
    </lineage>
</organism>
<evidence type="ECO:0000256" key="1">
    <source>
        <dbReference type="ARBA" id="ARBA00004496"/>
    </source>
</evidence>
<dbReference type="SUPFAM" id="SSF53335">
    <property type="entry name" value="S-adenosyl-L-methionine-dependent methyltransferases"/>
    <property type="match status" value="1"/>
</dbReference>
<dbReference type="AlphaFoldDB" id="A0A0E2BF41"/>
<name>A0A0E2BF41_9LEPT</name>
<dbReference type="InterPro" id="IPR000682">
    <property type="entry name" value="PCMT"/>
</dbReference>
<evidence type="ECO:0000256" key="10">
    <source>
        <dbReference type="ARBA" id="ARBA00031323"/>
    </source>
</evidence>
<dbReference type="GO" id="GO:0032259">
    <property type="term" value="P:methylation"/>
    <property type="evidence" value="ECO:0007669"/>
    <property type="project" value="UniProtKB-KW"/>
</dbReference>
<evidence type="ECO:0000256" key="8">
    <source>
        <dbReference type="ARBA" id="ARBA00022691"/>
    </source>
</evidence>
<accession>A0A0E2BF41</accession>
<comment type="similarity">
    <text evidence="2">Belongs to the methyltransferase superfamily. L-isoaspartyl/D-aspartyl protein methyltransferase family.</text>
</comment>
<protein>
    <recommendedName>
        <fullName evidence="4">Protein-L-isoaspartate O-methyltransferase</fullName>
        <ecNumber evidence="3">2.1.1.77</ecNumber>
    </recommendedName>
    <alternativeName>
        <fullName evidence="11">L-isoaspartyl protein carboxyl methyltransferase</fullName>
    </alternativeName>
    <alternativeName>
        <fullName evidence="9">Protein L-isoaspartyl methyltransferase</fullName>
    </alternativeName>
    <alternativeName>
        <fullName evidence="10">Protein-beta-aspartate methyltransferase</fullName>
    </alternativeName>
</protein>
<dbReference type="InterPro" id="IPR029063">
    <property type="entry name" value="SAM-dependent_MTases_sf"/>
</dbReference>
<dbReference type="PANTHER" id="PTHR11579">
    <property type="entry name" value="PROTEIN-L-ISOASPARTATE O-METHYLTRANSFERASE"/>
    <property type="match status" value="1"/>
</dbReference>
<keyword evidence="7" id="KW-0808">Transferase</keyword>
<keyword evidence="13" id="KW-1185">Reference proteome</keyword>
<reference evidence="12" key="1">
    <citation type="submission" date="2012-10" db="EMBL/GenBank/DDBJ databases">
        <authorList>
            <person name="Harkins D.M."/>
            <person name="Durkin A.S."/>
            <person name="Brinkac L.M."/>
            <person name="Haft D.H."/>
            <person name="Selengut J.D."/>
            <person name="Sanka R."/>
            <person name="DePew J."/>
            <person name="Purushe J."/>
            <person name="Matthias M.A."/>
            <person name="Vinetz J.M."/>
            <person name="Sutton G.G."/>
            <person name="Nierman W.C."/>
            <person name="Fouts D.E."/>
        </authorList>
    </citation>
    <scope>NUCLEOTIDE SEQUENCE [LARGE SCALE GENOMIC DNA]</scope>
    <source>
        <strain evidence="12">MOR084</strain>
    </source>
</reference>
<evidence type="ECO:0000256" key="6">
    <source>
        <dbReference type="ARBA" id="ARBA00022603"/>
    </source>
</evidence>
<keyword evidence="8" id="KW-0949">S-adenosyl-L-methionine</keyword>
<evidence type="ECO:0000313" key="12">
    <source>
        <dbReference type="EMBL" id="EKO33546.1"/>
    </source>
</evidence>
<dbReference type="Pfam" id="PF01135">
    <property type="entry name" value="PCMT"/>
    <property type="match status" value="1"/>
</dbReference>
<evidence type="ECO:0000256" key="11">
    <source>
        <dbReference type="ARBA" id="ARBA00031350"/>
    </source>
</evidence>
<gene>
    <name evidence="12" type="ORF">LEP1GSC179_1963</name>
</gene>
<comment type="caution">
    <text evidence="12">The sequence shown here is derived from an EMBL/GenBank/DDBJ whole genome shotgun (WGS) entry which is preliminary data.</text>
</comment>
<evidence type="ECO:0000256" key="9">
    <source>
        <dbReference type="ARBA" id="ARBA00030757"/>
    </source>
</evidence>
<dbReference type="EMBL" id="AHON02000050">
    <property type="protein sequence ID" value="EKO33546.1"/>
    <property type="molecule type" value="Genomic_DNA"/>
</dbReference>
<evidence type="ECO:0000256" key="3">
    <source>
        <dbReference type="ARBA" id="ARBA00011890"/>
    </source>
</evidence>
<evidence type="ECO:0000256" key="7">
    <source>
        <dbReference type="ARBA" id="ARBA00022679"/>
    </source>
</evidence>
<proteinExistence type="inferred from homology"/>
<dbReference type="Proteomes" id="UP000006329">
    <property type="component" value="Unassembled WGS sequence"/>
</dbReference>
<keyword evidence="5" id="KW-0963">Cytoplasm</keyword>
<evidence type="ECO:0000313" key="13">
    <source>
        <dbReference type="Proteomes" id="UP000006329"/>
    </source>
</evidence>
<dbReference type="GO" id="GO:0005737">
    <property type="term" value="C:cytoplasm"/>
    <property type="evidence" value="ECO:0007669"/>
    <property type="project" value="UniProtKB-SubCell"/>
</dbReference>
<dbReference type="CDD" id="cd02440">
    <property type="entry name" value="AdoMet_MTases"/>
    <property type="match status" value="1"/>
</dbReference>
<dbReference type="PANTHER" id="PTHR11579:SF0">
    <property type="entry name" value="PROTEIN-L-ISOASPARTATE(D-ASPARTATE) O-METHYLTRANSFERASE"/>
    <property type="match status" value="1"/>
</dbReference>
<dbReference type="EC" id="2.1.1.77" evidence="3"/>
<evidence type="ECO:0000256" key="5">
    <source>
        <dbReference type="ARBA" id="ARBA00022490"/>
    </source>
</evidence>